<name>A0A0L0C9W0_LUCCU</name>
<reference evidence="2 3" key="1">
    <citation type="journal article" date="2015" name="Nat. Commun.">
        <title>Lucilia cuprina genome unlocks parasitic fly biology to underpin future interventions.</title>
        <authorList>
            <person name="Anstead C.A."/>
            <person name="Korhonen P.K."/>
            <person name="Young N.D."/>
            <person name="Hall R.S."/>
            <person name="Jex A.R."/>
            <person name="Murali S.C."/>
            <person name="Hughes D.S."/>
            <person name="Lee S.F."/>
            <person name="Perry T."/>
            <person name="Stroehlein A.J."/>
            <person name="Ansell B.R."/>
            <person name="Breugelmans B."/>
            <person name="Hofmann A."/>
            <person name="Qu J."/>
            <person name="Dugan S."/>
            <person name="Lee S.L."/>
            <person name="Chao H."/>
            <person name="Dinh H."/>
            <person name="Han Y."/>
            <person name="Doddapaneni H.V."/>
            <person name="Worley K.C."/>
            <person name="Muzny D.M."/>
            <person name="Ioannidis P."/>
            <person name="Waterhouse R.M."/>
            <person name="Zdobnov E.M."/>
            <person name="James P.J."/>
            <person name="Bagnall N.H."/>
            <person name="Kotze A.C."/>
            <person name="Gibbs R.A."/>
            <person name="Richards S."/>
            <person name="Batterham P."/>
            <person name="Gasser R.B."/>
        </authorList>
    </citation>
    <scope>NUCLEOTIDE SEQUENCE [LARGE SCALE GENOMIC DNA]</scope>
    <source>
        <strain evidence="2 3">LS</strain>
        <tissue evidence="2">Full body</tissue>
    </source>
</reference>
<evidence type="ECO:0000313" key="3">
    <source>
        <dbReference type="Proteomes" id="UP000037069"/>
    </source>
</evidence>
<dbReference type="EMBL" id="JRES01000712">
    <property type="protein sequence ID" value="KNC29041.1"/>
    <property type="molecule type" value="Genomic_DNA"/>
</dbReference>
<gene>
    <name evidence="2" type="ORF">FF38_01397</name>
</gene>
<keyword evidence="3" id="KW-1185">Reference proteome</keyword>
<proteinExistence type="predicted"/>
<keyword evidence="1" id="KW-0812">Transmembrane</keyword>
<keyword evidence="1" id="KW-1133">Transmembrane helix</keyword>
<feature type="transmembrane region" description="Helical" evidence="1">
    <location>
        <begin position="44"/>
        <end position="66"/>
    </location>
</feature>
<evidence type="ECO:0000256" key="1">
    <source>
        <dbReference type="SAM" id="Phobius"/>
    </source>
</evidence>
<organism evidence="2 3">
    <name type="scientific">Lucilia cuprina</name>
    <name type="common">Green bottle fly</name>
    <name type="synonym">Australian sheep blowfly</name>
    <dbReference type="NCBI Taxonomy" id="7375"/>
    <lineage>
        <taxon>Eukaryota</taxon>
        <taxon>Metazoa</taxon>
        <taxon>Ecdysozoa</taxon>
        <taxon>Arthropoda</taxon>
        <taxon>Hexapoda</taxon>
        <taxon>Insecta</taxon>
        <taxon>Pterygota</taxon>
        <taxon>Neoptera</taxon>
        <taxon>Endopterygota</taxon>
        <taxon>Diptera</taxon>
        <taxon>Brachycera</taxon>
        <taxon>Muscomorpha</taxon>
        <taxon>Oestroidea</taxon>
        <taxon>Calliphoridae</taxon>
        <taxon>Luciliinae</taxon>
        <taxon>Lucilia</taxon>
    </lineage>
</organism>
<feature type="transmembrane region" description="Helical" evidence="1">
    <location>
        <begin position="6"/>
        <end position="23"/>
    </location>
</feature>
<evidence type="ECO:0000313" key="2">
    <source>
        <dbReference type="EMBL" id="KNC29041.1"/>
    </source>
</evidence>
<accession>A0A0L0C9W0</accession>
<protein>
    <submittedName>
        <fullName evidence="2">Uncharacterized protein</fullName>
    </submittedName>
</protein>
<dbReference type="AlphaFoldDB" id="A0A0L0C9W0"/>
<comment type="caution">
    <text evidence="2">The sequence shown here is derived from an EMBL/GenBank/DDBJ whole genome shotgun (WGS) entry which is preliminary data.</text>
</comment>
<dbReference type="Proteomes" id="UP000037069">
    <property type="component" value="Unassembled WGS sequence"/>
</dbReference>
<sequence length="67" mass="7676">MHPNNLIQFLTVMALSLGLYNNYRPRTSTRIANGELHQLLFNLPYFEITLGIIRLCGTMVGFIHLLT</sequence>
<keyword evidence="1" id="KW-0472">Membrane</keyword>